<gene>
    <name evidence="1" type="ORF">ACFPYL_19140</name>
</gene>
<dbReference type="RefSeq" id="WP_379157979.1">
    <property type="nucleotide sequence ID" value="NZ_JBHSRJ010000008.1"/>
</dbReference>
<accession>A0ABW1LPU4</accession>
<dbReference type="Pfam" id="PF22507">
    <property type="entry name" value="DUF6994"/>
    <property type="match status" value="1"/>
</dbReference>
<sequence length="203" mass="22473">MKPAPWLQPGGSLRCFACETSAARLGRGGDPDKFNADLRESHRVLWSRPLPDGQKLELEADRSGYLKVVSLSERRTVGSDNFATTHGNALPTLARAVDGFSHGHLCTFCTIGGYIVFPNGLAQQLPVRANSRARRWTVNQARGMDRRIADRFDLTLEVIRMYYAGITDRAQNPIGDVLEAYGWWFELFGSGAPGFPRMPTTSS</sequence>
<name>A0ABW1LPU4_9ACTN</name>
<evidence type="ECO:0000313" key="2">
    <source>
        <dbReference type="Proteomes" id="UP001596135"/>
    </source>
</evidence>
<keyword evidence="2" id="KW-1185">Reference proteome</keyword>
<protein>
    <submittedName>
        <fullName evidence="1">DUF6994 family protein</fullName>
    </submittedName>
</protein>
<reference evidence="2" key="1">
    <citation type="journal article" date="2019" name="Int. J. Syst. Evol. Microbiol.">
        <title>The Global Catalogue of Microorganisms (GCM) 10K type strain sequencing project: providing services to taxonomists for standard genome sequencing and annotation.</title>
        <authorList>
            <consortium name="The Broad Institute Genomics Platform"/>
            <consortium name="The Broad Institute Genome Sequencing Center for Infectious Disease"/>
            <person name="Wu L."/>
            <person name="Ma J."/>
        </authorList>
    </citation>
    <scope>NUCLEOTIDE SEQUENCE [LARGE SCALE GENOMIC DNA]</scope>
    <source>
        <strain evidence="2">CCUG 54522</strain>
    </source>
</reference>
<dbReference type="EMBL" id="JBHSRJ010000008">
    <property type="protein sequence ID" value="MFC6045212.1"/>
    <property type="molecule type" value="Genomic_DNA"/>
</dbReference>
<dbReference type="InterPro" id="IPR054263">
    <property type="entry name" value="DUF6994"/>
</dbReference>
<proteinExistence type="predicted"/>
<organism evidence="1 2">
    <name type="scientific">Nocardioides hankookensis</name>
    <dbReference type="NCBI Taxonomy" id="443157"/>
    <lineage>
        <taxon>Bacteria</taxon>
        <taxon>Bacillati</taxon>
        <taxon>Actinomycetota</taxon>
        <taxon>Actinomycetes</taxon>
        <taxon>Propionibacteriales</taxon>
        <taxon>Nocardioidaceae</taxon>
        <taxon>Nocardioides</taxon>
    </lineage>
</organism>
<evidence type="ECO:0000313" key="1">
    <source>
        <dbReference type="EMBL" id="MFC6045212.1"/>
    </source>
</evidence>
<comment type="caution">
    <text evidence="1">The sequence shown here is derived from an EMBL/GenBank/DDBJ whole genome shotgun (WGS) entry which is preliminary data.</text>
</comment>
<dbReference type="Proteomes" id="UP001596135">
    <property type="component" value="Unassembled WGS sequence"/>
</dbReference>